<feature type="transmembrane region" description="Helical" evidence="1">
    <location>
        <begin position="266"/>
        <end position="283"/>
    </location>
</feature>
<evidence type="ECO:0000313" key="3">
    <source>
        <dbReference type="Proteomes" id="UP000014227"/>
    </source>
</evidence>
<dbReference type="Proteomes" id="UP000014227">
    <property type="component" value="Chromosome I"/>
</dbReference>
<protein>
    <recommendedName>
        <fullName evidence="4">NQR2, RnfD, RnfE family</fullName>
    </recommendedName>
</protein>
<keyword evidence="1" id="KW-0472">Membrane</keyword>
<feature type="transmembrane region" description="Helical" evidence="1">
    <location>
        <begin position="75"/>
        <end position="91"/>
    </location>
</feature>
<dbReference type="eggNOG" id="COG4658">
    <property type="taxonomic scope" value="Bacteria"/>
</dbReference>
<evidence type="ECO:0008006" key="4">
    <source>
        <dbReference type="Google" id="ProtNLM"/>
    </source>
</evidence>
<dbReference type="STRING" id="454171.CP488_02782"/>
<dbReference type="OrthoDB" id="260854at2"/>
<dbReference type="HOGENOM" id="CLU_908192_0_0_0"/>
<feature type="transmembrane region" description="Helical" evidence="1">
    <location>
        <begin position="173"/>
        <end position="191"/>
    </location>
</feature>
<reference evidence="3" key="1">
    <citation type="submission" date="2013-03" db="EMBL/GenBank/DDBJ databases">
        <title>Genome sequence of Chthonomonas calidirosea, the first sequenced genome from the Armatimonadetes phylum (formally candidate division OP10).</title>
        <authorList>
            <person name="Lee K.C.Y."/>
            <person name="Morgan X.C."/>
            <person name="Dunfield P.F."/>
            <person name="Tamas I."/>
            <person name="Houghton K.M."/>
            <person name="Vyssotski M."/>
            <person name="Ryan J.L.J."/>
            <person name="Lagutin K."/>
            <person name="McDonald I.R."/>
            <person name="Stott M.B."/>
        </authorList>
    </citation>
    <scope>NUCLEOTIDE SEQUENCE [LARGE SCALE GENOMIC DNA]</scope>
    <source>
        <strain evidence="3">DSM 23976 / ICMP 18418 / T49</strain>
    </source>
</reference>
<evidence type="ECO:0000256" key="1">
    <source>
        <dbReference type="SAM" id="Phobius"/>
    </source>
</evidence>
<keyword evidence="3" id="KW-1185">Reference proteome</keyword>
<dbReference type="KEGG" id="ccz:CCALI_01313"/>
<sequence length="306" mass="33904">MSNLSILKNAAERVRPKGLALRIDPRYIAPLLVTFILLMAQLSARVLVNPFYTLAAILTSMATELVLGRLTYGKWPHLASAYVSGISVGILLRSDFIWPYMLCSAISITSKYAIRVNGRHLWNPSNLGIVATLFIVPNAVSTLMNQFSNGLLPMIVVWIIGSMVIYRLKRFHICLTYVLSFCFYAFIRSLILHDSFLTEVAPITGPMYQLFTFFMITDPKTTVHSKRGQMLVAFLVATVENFLWLYGSLASPPAESFGGIIASHPPYLALTLVGPPANLIEILREKRRNAAQQANSAPALQVAIGK</sequence>
<feature type="transmembrane region" description="Helical" evidence="1">
    <location>
        <begin position="197"/>
        <end position="216"/>
    </location>
</feature>
<feature type="transmembrane region" description="Helical" evidence="1">
    <location>
        <begin position="150"/>
        <end position="166"/>
    </location>
</feature>
<keyword evidence="1" id="KW-1133">Transmembrane helix</keyword>
<keyword evidence="1" id="KW-0812">Transmembrane</keyword>
<feature type="transmembrane region" description="Helical" evidence="1">
    <location>
        <begin position="126"/>
        <end position="144"/>
    </location>
</feature>
<dbReference type="AlphaFoldDB" id="S0EXV4"/>
<dbReference type="RefSeq" id="WP_016482672.1">
    <property type="nucleotide sequence ID" value="NC_021487.1"/>
</dbReference>
<dbReference type="InParanoid" id="S0EXV4"/>
<feature type="transmembrane region" description="Helical" evidence="1">
    <location>
        <begin position="50"/>
        <end position="68"/>
    </location>
</feature>
<accession>S0EXV4</accession>
<name>S0EXV4_CHTCT</name>
<dbReference type="EMBL" id="HF951689">
    <property type="protein sequence ID" value="CCW35131.1"/>
    <property type="molecule type" value="Genomic_DNA"/>
</dbReference>
<feature type="transmembrane region" description="Helical" evidence="1">
    <location>
        <begin position="228"/>
        <end position="246"/>
    </location>
</feature>
<evidence type="ECO:0000313" key="2">
    <source>
        <dbReference type="EMBL" id="CCW35131.1"/>
    </source>
</evidence>
<organism evidence="2 3">
    <name type="scientific">Chthonomonas calidirosea (strain DSM 23976 / ICMP 18418 / T49)</name>
    <dbReference type="NCBI Taxonomy" id="1303518"/>
    <lineage>
        <taxon>Bacteria</taxon>
        <taxon>Bacillati</taxon>
        <taxon>Armatimonadota</taxon>
        <taxon>Chthonomonadia</taxon>
        <taxon>Chthonomonadales</taxon>
        <taxon>Chthonomonadaceae</taxon>
        <taxon>Chthonomonas</taxon>
    </lineage>
</organism>
<gene>
    <name evidence="2" type="ORF">CCALI_01313</name>
</gene>
<dbReference type="PATRIC" id="fig|1303518.3.peg.1340"/>
<proteinExistence type="predicted"/>